<evidence type="ECO:0000256" key="12">
    <source>
        <dbReference type="ARBA" id="ARBA00023180"/>
    </source>
</evidence>
<dbReference type="PANTHER" id="PTHR33946">
    <property type="match status" value="1"/>
</dbReference>
<keyword evidence="6" id="KW-0677">Repeat</keyword>
<comment type="subcellular location">
    <subcellularLocation>
        <location evidence="1">Secreted</location>
    </subcellularLocation>
</comment>
<dbReference type="CDD" id="cd01100">
    <property type="entry name" value="APPLE_Factor_XI_like"/>
    <property type="match status" value="2"/>
</dbReference>
<gene>
    <name evidence="14 16" type="primary">F11</name>
    <name evidence="14" type="ORF">rCG_59009</name>
</gene>
<accession>A6JPS0</accession>
<keyword evidence="8" id="KW-0720">Serine protease</keyword>
<keyword evidence="12" id="KW-0325">Glycoprotein</keyword>
<evidence type="ECO:0000256" key="9">
    <source>
        <dbReference type="ARBA" id="ARBA00023084"/>
    </source>
</evidence>
<evidence type="ECO:0000256" key="2">
    <source>
        <dbReference type="ARBA" id="ARBA00022525"/>
    </source>
</evidence>
<dbReference type="EMBL" id="CH473995">
    <property type="protein sequence ID" value="EDL78853.1"/>
    <property type="molecule type" value="Genomic_DNA"/>
</dbReference>
<dbReference type="RGD" id="1309364">
    <property type="gene designation" value="F11"/>
</dbReference>
<keyword evidence="9" id="KW-0094">Blood coagulation</keyword>
<evidence type="ECO:0000256" key="1">
    <source>
        <dbReference type="ARBA" id="ARBA00004613"/>
    </source>
</evidence>
<keyword evidence="3" id="KW-0645">Protease</keyword>
<name>A6JPS0_RAT</name>
<protein>
    <submittedName>
        <fullName evidence="14">Coagulation factor XI, isoform CRA_b</fullName>
    </submittedName>
</protein>
<dbReference type="PROSITE" id="PS50948">
    <property type="entry name" value="PAN"/>
    <property type="match status" value="2"/>
</dbReference>
<dbReference type="Proteomes" id="UP000234681">
    <property type="component" value="Chromosome 16"/>
</dbReference>
<proteinExistence type="predicted"/>
<evidence type="ECO:0000256" key="8">
    <source>
        <dbReference type="ARBA" id="ARBA00022825"/>
    </source>
</evidence>
<evidence type="ECO:0000256" key="5">
    <source>
        <dbReference type="ARBA" id="ARBA00022729"/>
    </source>
</evidence>
<keyword evidence="5" id="KW-0732">Signal</keyword>
<dbReference type="InterPro" id="IPR003609">
    <property type="entry name" value="Pan_app"/>
</dbReference>
<keyword evidence="10" id="KW-0865">Zymogen</keyword>
<organism evidence="14 15">
    <name type="scientific">Rattus norvegicus</name>
    <name type="common">Rat</name>
    <dbReference type="NCBI Taxonomy" id="10116"/>
    <lineage>
        <taxon>Eukaryota</taxon>
        <taxon>Metazoa</taxon>
        <taxon>Chordata</taxon>
        <taxon>Craniata</taxon>
        <taxon>Vertebrata</taxon>
        <taxon>Euteleostomi</taxon>
        <taxon>Mammalia</taxon>
        <taxon>Eutheria</taxon>
        <taxon>Euarchontoglires</taxon>
        <taxon>Glires</taxon>
        <taxon>Rodentia</taxon>
        <taxon>Myomorpha</taxon>
        <taxon>Muroidea</taxon>
        <taxon>Muridae</taxon>
        <taxon>Murinae</taxon>
        <taxon>Rattus</taxon>
    </lineage>
</organism>
<dbReference type="AlphaFoldDB" id="A6JPS0"/>
<evidence type="ECO:0000313" key="14">
    <source>
        <dbReference type="EMBL" id="EDL78853.1"/>
    </source>
</evidence>
<evidence type="ECO:0000256" key="4">
    <source>
        <dbReference type="ARBA" id="ARBA00022696"/>
    </source>
</evidence>
<dbReference type="InterPro" id="IPR000177">
    <property type="entry name" value="Apple"/>
</dbReference>
<dbReference type="PANTHER" id="PTHR33946:SF4">
    <property type="entry name" value="COAGULATION FACTOR XI"/>
    <property type="match status" value="1"/>
</dbReference>
<evidence type="ECO:0000256" key="11">
    <source>
        <dbReference type="ARBA" id="ARBA00023157"/>
    </source>
</evidence>
<keyword evidence="4" id="KW-0356">Hemostasis</keyword>
<feature type="domain" description="Apple" evidence="13">
    <location>
        <begin position="166"/>
        <end position="249"/>
    </location>
</feature>
<dbReference type="PRINTS" id="PR00005">
    <property type="entry name" value="APPLEDOMAIN"/>
</dbReference>
<dbReference type="Pfam" id="PF00024">
    <property type="entry name" value="PAN_1"/>
    <property type="match status" value="2"/>
</dbReference>
<evidence type="ECO:0000259" key="13">
    <source>
        <dbReference type="PROSITE" id="PS50948"/>
    </source>
</evidence>
<dbReference type="GO" id="GO:0006508">
    <property type="term" value="P:proteolysis"/>
    <property type="evidence" value="ECO:0007669"/>
    <property type="project" value="UniProtKB-KW"/>
</dbReference>
<evidence type="ECO:0000256" key="6">
    <source>
        <dbReference type="ARBA" id="ARBA00022737"/>
    </source>
</evidence>
<dbReference type="OrthoDB" id="9448935at2759"/>
<dbReference type="AGR" id="RGD:1309364"/>
<keyword evidence="11" id="KW-1015">Disulfide bond</keyword>
<feature type="domain" description="Apple" evidence="13">
    <location>
        <begin position="75"/>
        <end position="158"/>
    </location>
</feature>
<sequence>MVCLHPEGQSHRNIADGTHDRSGFWIFLQAMPSAIKCKMCLLKYTQMGTPTSITKLDSVVSGFSLKSCGLSNLACIRDIFPNTVLADLNIDSVLAPDAFVCRRICTHHPTCLFFTFFTQAWPKESQRHLCLLKTSESGFPSTRITKSNALSGFSLQHCRHSIPVFCHPNFYNDTDFLGEELDIVDVKGKESCQKMCSDNVRCQFFTYYPSRGSCSERKGRCYLKLSSNGSPTRILHGRGGISGYTLRLCKMDNGDMHNQNQAQGVRRSCVCSRRVAMAGDPAHHPGTPVWRLHHWKPVDIDSGSLFLWDRDT</sequence>
<evidence type="ECO:0000313" key="16">
    <source>
        <dbReference type="RGD" id="1309364"/>
    </source>
</evidence>
<dbReference type="GO" id="GO:0007596">
    <property type="term" value="P:blood coagulation"/>
    <property type="evidence" value="ECO:0007669"/>
    <property type="project" value="UniProtKB-KW"/>
</dbReference>
<keyword evidence="2" id="KW-0964">Secreted</keyword>
<dbReference type="GO" id="GO:0005576">
    <property type="term" value="C:extracellular region"/>
    <property type="evidence" value="ECO:0007669"/>
    <property type="project" value="UniProtKB-SubCell"/>
</dbReference>
<evidence type="ECO:0000256" key="3">
    <source>
        <dbReference type="ARBA" id="ARBA00022670"/>
    </source>
</evidence>
<dbReference type="GO" id="GO:0008236">
    <property type="term" value="F:serine-type peptidase activity"/>
    <property type="evidence" value="ECO:0007669"/>
    <property type="project" value="UniProtKB-KW"/>
</dbReference>
<dbReference type="SMART" id="SM00223">
    <property type="entry name" value="APPLE"/>
    <property type="match status" value="2"/>
</dbReference>
<dbReference type="FunFam" id="3.50.4.10:FF:000001">
    <property type="entry name" value="Coagulation factor XI"/>
    <property type="match status" value="2"/>
</dbReference>
<evidence type="ECO:0000313" key="15">
    <source>
        <dbReference type="Proteomes" id="UP000234681"/>
    </source>
</evidence>
<keyword evidence="7" id="KW-0378">Hydrolase</keyword>
<evidence type="ECO:0000256" key="10">
    <source>
        <dbReference type="ARBA" id="ARBA00023145"/>
    </source>
</evidence>
<reference evidence="14 15" key="1">
    <citation type="submission" date="2005-09" db="EMBL/GenBank/DDBJ databases">
        <authorList>
            <person name="Mural R.J."/>
            <person name="Li P.W."/>
            <person name="Adams M.D."/>
            <person name="Amanatides P.G."/>
            <person name="Baden-Tillson H."/>
            <person name="Barnstead M."/>
            <person name="Chin S.H."/>
            <person name="Dew I."/>
            <person name="Evans C.A."/>
            <person name="Ferriera S."/>
            <person name="Flanigan M."/>
            <person name="Fosler C."/>
            <person name="Glodek A."/>
            <person name="Gu Z."/>
            <person name="Holt R.A."/>
            <person name="Jennings D."/>
            <person name="Kraft C.L."/>
            <person name="Lu F."/>
            <person name="Nguyen T."/>
            <person name="Nusskern D.R."/>
            <person name="Pfannkoch C.M."/>
            <person name="Sitter C."/>
            <person name="Sutton G.G."/>
            <person name="Venter J.C."/>
            <person name="Wang Z."/>
            <person name="Woodage T."/>
            <person name="Zheng X.H."/>
            <person name="Zhong F."/>
        </authorList>
    </citation>
    <scope>NUCLEOTIDE SEQUENCE [LARGE SCALE GENOMIC DNA]</scope>
    <source>
        <strain>BN</strain>
        <strain evidence="15">Sprague-Dawley</strain>
    </source>
</reference>
<dbReference type="Gene3D" id="3.50.4.10">
    <property type="entry name" value="Hepatocyte Growth Factor"/>
    <property type="match status" value="3"/>
</dbReference>
<evidence type="ECO:0000256" key="7">
    <source>
        <dbReference type="ARBA" id="ARBA00022801"/>
    </source>
</evidence>